<comment type="caution">
    <text evidence="1">The sequence shown here is derived from an EMBL/GenBank/DDBJ whole genome shotgun (WGS) entry which is preliminary data.</text>
</comment>
<evidence type="ECO:0000313" key="2">
    <source>
        <dbReference type="Proteomes" id="UP000032233"/>
    </source>
</evidence>
<accession>A0A0D2GKF5</accession>
<organism evidence="1 2">
    <name type="scientific">Dethiosulfatarculus sandiegensis</name>
    <dbReference type="NCBI Taxonomy" id="1429043"/>
    <lineage>
        <taxon>Bacteria</taxon>
        <taxon>Pseudomonadati</taxon>
        <taxon>Thermodesulfobacteriota</taxon>
        <taxon>Desulfarculia</taxon>
        <taxon>Desulfarculales</taxon>
        <taxon>Desulfarculaceae</taxon>
        <taxon>Dethiosulfatarculus</taxon>
    </lineage>
</organism>
<sequence>MITYEKLRLLISSLSAGHGSPQNTKRFSGPKWRPAKLRAFFNFAFR</sequence>
<gene>
    <name evidence="1" type="ORF">X474_05505</name>
</gene>
<reference evidence="1 2" key="1">
    <citation type="submission" date="2013-11" db="EMBL/GenBank/DDBJ databases">
        <title>Metagenomic analysis of a methanogenic consortium involved in long chain n-alkane degradation.</title>
        <authorList>
            <person name="Davidova I.A."/>
            <person name="Callaghan A.V."/>
            <person name="Wawrik B."/>
            <person name="Pruitt S."/>
            <person name="Marks C."/>
            <person name="Duncan K.E."/>
            <person name="Suflita J.M."/>
        </authorList>
    </citation>
    <scope>NUCLEOTIDE SEQUENCE [LARGE SCALE GENOMIC DNA]</scope>
    <source>
        <strain evidence="1 2">SPR</strain>
    </source>
</reference>
<keyword evidence="2" id="KW-1185">Reference proteome</keyword>
<dbReference type="AlphaFoldDB" id="A0A0D2GKF5"/>
<dbReference type="STRING" id="1429043.X474_05505"/>
<dbReference type="InParanoid" id="A0A0D2GKF5"/>
<dbReference type="EMBL" id="AZAC01000004">
    <property type="protein sequence ID" value="KIX15247.1"/>
    <property type="molecule type" value="Genomic_DNA"/>
</dbReference>
<dbReference type="Proteomes" id="UP000032233">
    <property type="component" value="Unassembled WGS sequence"/>
</dbReference>
<proteinExistence type="predicted"/>
<protein>
    <submittedName>
        <fullName evidence="1">Uncharacterized protein</fullName>
    </submittedName>
</protein>
<evidence type="ECO:0000313" key="1">
    <source>
        <dbReference type="EMBL" id="KIX15247.1"/>
    </source>
</evidence>
<name>A0A0D2GKF5_9BACT</name>